<accession>A0ACB9P334</accession>
<organism evidence="1 2">
    <name type="scientific">Melastoma candidum</name>
    <dbReference type="NCBI Taxonomy" id="119954"/>
    <lineage>
        <taxon>Eukaryota</taxon>
        <taxon>Viridiplantae</taxon>
        <taxon>Streptophyta</taxon>
        <taxon>Embryophyta</taxon>
        <taxon>Tracheophyta</taxon>
        <taxon>Spermatophyta</taxon>
        <taxon>Magnoliopsida</taxon>
        <taxon>eudicotyledons</taxon>
        <taxon>Gunneridae</taxon>
        <taxon>Pentapetalae</taxon>
        <taxon>rosids</taxon>
        <taxon>malvids</taxon>
        <taxon>Myrtales</taxon>
        <taxon>Melastomataceae</taxon>
        <taxon>Melastomatoideae</taxon>
        <taxon>Melastomateae</taxon>
        <taxon>Melastoma</taxon>
    </lineage>
</organism>
<proteinExistence type="predicted"/>
<comment type="caution">
    <text evidence="1">The sequence shown here is derived from an EMBL/GenBank/DDBJ whole genome shotgun (WGS) entry which is preliminary data.</text>
</comment>
<dbReference type="EMBL" id="CM042886">
    <property type="protein sequence ID" value="KAI4342990.1"/>
    <property type="molecule type" value="Genomic_DNA"/>
</dbReference>
<gene>
    <name evidence="1" type="ORF">MLD38_027546</name>
</gene>
<evidence type="ECO:0000313" key="1">
    <source>
        <dbReference type="EMBL" id="KAI4342990.1"/>
    </source>
</evidence>
<sequence length="85" mass="9556">MDKSLSRDVDHGRVNGLSDVVTGPVVSYKGVVTGFNLEPRTDKWAVTFGCEGVCQSDQRVGRSSRFRSSCELEWHRTFSTVWFVV</sequence>
<reference evidence="2" key="1">
    <citation type="journal article" date="2023" name="Front. Plant Sci.">
        <title>Chromosomal-level genome assembly of Melastoma candidum provides insights into trichome evolution.</title>
        <authorList>
            <person name="Zhong Y."/>
            <person name="Wu W."/>
            <person name="Sun C."/>
            <person name="Zou P."/>
            <person name="Liu Y."/>
            <person name="Dai S."/>
            <person name="Zhou R."/>
        </authorList>
    </citation>
    <scope>NUCLEOTIDE SEQUENCE [LARGE SCALE GENOMIC DNA]</scope>
</reference>
<name>A0ACB9P334_9MYRT</name>
<evidence type="ECO:0000313" key="2">
    <source>
        <dbReference type="Proteomes" id="UP001057402"/>
    </source>
</evidence>
<dbReference type="Proteomes" id="UP001057402">
    <property type="component" value="Chromosome 7"/>
</dbReference>
<protein>
    <submittedName>
        <fullName evidence="1">Uncharacterized protein</fullName>
    </submittedName>
</protein>
<keyword evidence="2" id="KW-1185">Reference proteome</keyword>